<accession>A0ABN6PJ18</accession>
<name>A0ABN6PJ18_9BURK</name>
<keyword evidence="1" id="KW-0472">Membrane</keyword>
<gene>
    <name evidence="2" type="ORF">CATMQ487_19700</name>
</gene>
<proteinExistence type="predicted"/>
<feature type="transmembrane region" description="Helical" evidence="1">
    <location>
        <begin position="211"/>
        <end position="232"/>
    </location>
</feature>
<keyword evidence="1" id="KW-0812">Transmembrane</keyword>
<evidence type="ECO:0000256" key="1">
    <source>
        <dbReference type="SAM" id="Phobius"/>
    </source>
</evidence>
<dbReference type="Proteomes" id="UP001057498">
    <property type="component" value="Chromosome"/>
</dbReference>
<evidence type="ECO:0008006" key="4">
    <source>
        <dbReference type="Google" id="ProtNLM"/>
    </source>
</evidence>
<dbReference type="EMBL" id="AP025730">
    <property type="protein sequence ID" value="BDI05000.1"/>
    <property type="molecule type" value="Genomic_DNA"/>
</dbReference>
<keyword evidence="1" id="KW-1133">Transmembrane helix</keyword>
<feature type="transmembrane region" description="Helical" evidence="1">
    <location>
        <begin position="69"/>
        <end position="89"/>
    </location>
</feature>
<reference evidence="2" key="1">
    <citation type="submission" date="2022-04" db="EMBL/GenBank/DDBJ databases">
        <title>Whole genome sequence of Sphaerotilus sp. FB-5.</title>
        <authorList>
            <person name="Takeda M."/>
            <person name="Narihara S."/>
            <person name="Akimoto M."/>
            <person name="Akimoto R."/>
            <person name="Nishiyashiki S."/>
            <person name="Murakami T."/>
        </authorList>
    </citation>
    <scope>NUCLEOTIDE SEQUENCE</scope>
    <source>
        <strain evidence="2">FB-5</strain>
    </source>
</reference>
<organism evidence="2 3">
    <name type="scientific">Sphaerotilus microaerophilus</name>
    <dbReference type="NCBI Taxonomy" id="2914710"/>
    <lineage>
        <taxon>Bacteria</taxon>
        <taxon>Pseudomonadati</taxon>
        <taxon>Pseudomonadota</taxon>
        <taxon>Betaproteobacteria</taxon>
        <taxon>Burkholderiales</taxon>
        <taxon>Sphaerotilaceae</taxon>
        <taxon>Sphaerotilus</taxon>
    </lineage>
</organism>
<feature type="transmembrane region" description="Helical" evidence="1">
    <location>
        <begin position="36"/>
        <end position="57"/>
    </location>
</feature>
<evidence type="ECO:0000313" key="2">
    <source>
        <dbReference type="EMBL" id="BDI05000.1"/>
    </source>
</evidence>
<sequence length="269" mass="28612">MLGSTLGSTLGFAGRALARAAGVGRDRSAAAAPVEPILFEWLTLGGLLVFATWLLGVRGVWKLLFTSDPTGLTIVIVVIFAVATLWAGGRSRQLQQQRQRLRHDHAALQHAGLAGWLRTRPTADAMQPEAQRGWAAEYWQALALAPRDADAPLDLLTEMTHGAHHTAWWVNGIQLKLGLLGKVIGFSILAIQIGQMQSFDAAQSQDLLRSLTSGLGVALLTTMVGLVGNILLGLQLTRLDRFADLLVADAQRIGLTIGSAHGAAPTQGA</sequence>
<evidence type="ECO:0000313" key="3">
    <source>
        <dbReference type="Proteomes" id="UP001057498"/>
    </source>
</evidence>
<keyword evidence="3" id="KW-1185">Reference proteome</keyword>
<protein>
    <recommendedName>
        <fullName evidence="4">MotA/TolQ/ExbB proton channel domain-containing protein</fullName>
    </recommendedName>
</protein>
<dbReference type="RefSeq" id="WP_251973076.1">
    <property type="nucleotide sequence ID" value="NZ_AP025730.1"/>
</dbReference>